<feature type="region of interest" description="Disordered" evidence="1">
    <location>
        <begin position="48"/>
        <end position="77"/>
    </location>
</feature>
<name>A0A0C3Q6R0_9AGAM</name>
<evidence type="ECO:0008006" key="4">
    <source>
        <dbReference type="Google" id="ProtNLM"/>
    </source>
</evidence>
<feature type="region of interest" description="Disordered" evidence="1">
    <location>
        <begin position="1"/>
        <end position="32"/>
    </location>
</feature>
<evidence type="ECO:0000313" key="2">
    <source>
        <dbReference type="EMBL" id="KIO19049.1"/>
    </source>
</evidence>
<dbReference type="Proteomes" id="UP000054248">
    <property type="component" value="Unassembled WGS sequence"/>
</dbReference>
<feature type="compositionally biased region" description="Acidic residues" evidence="1">
    <location>
        <begin position="479"/>
        <end position="494"/>
    </location>
</feature>
<reference evidence="2 3" key="1">
    <citation type="submission" date="2014-04" db="EMBL/GenBank/DDBJ databases">
        <authorList>
            <consortium name="DOE Joint Genome Institute"/>
            <person name="Kuo A."/>
            <person name="Girlanda M."/>
            <person name="Perotto S."/>
            <person name="Kohler A."/>
            <person name="Nagy L.G."/>
            <person name="Floudas D."/>
            <person name="Copeland A."/>
            <person name="Barry K.W."/>
            <person name="Cichocki N."/>
            <person name="Veneault-Fourrey C."/>
            <person name="LaButti K."/>
            <person name="Lindquist E.A."/>
            <person name="Lipzen A."/>
            <person name="Lundell T."/>
            <person name="Morin E."/>
            <person name="Murat C."/>
            <person name="Sun H."/>
            <person name="Tunlid A."/>
            <person name="Henrissat B."/>
            <person name="Grigoriev I.V."/>
            <person name="Hibbett D.S."/>
            <person name="Martin F."/>
            <person name="Nordberg H.P."/>
            <person name="Cantor M.N."/>
            <person name="Hua S.X."/>
        </authorList>
    </citation>
    <scope>NUCLEOTIDE SEQUENCE [LARGE SCALE GENOMIC DNA]</scope>
    <source>
        <strain evidence="2 3">MUT 4182</strain>
    </source>
</reference>
<dbReference type="EMBL" id="KN823244">
    <property type="protein sequence ID" value="KIO19049.1"/>
    <property type="molecule type" value="Genomic_DNA"/>
</dbReference>
<feature type="region of interest" description="Disordered" evidence="1">
    <location>
        <begin position="231"/>
        <end position="254"/>
    </location>
</feature>
<dbReference type="AlphaFoldDB" id="A0A0C3Q6R0"/>
<dbReference type="OrthoDB" id="2290221at2759"/>
<dbReference type="InterPro" id="IPR013745">
    <property type="entry name" value="Bit61/PRR5"/>
</dbReference>
<evidence type="ECO:0000256" key="1">
    <source>
        <dbReference type="SAM" id="MobiDB-lite"/>
    </source>
</evidence>
<feature type="compositionally biased region" description="Low complexity" evidence="1">
    <location>
        <begin position="1"/>
        <end position="24"/>
    </location>
</feature>
<gene>
    <name evidence="2" type="ORF">M407DRAFT_31298</name>
</gene>
<organism evidence="2 3">
    <name type="scientific">Tulasnella calospora MUT 4182</name>
    <dbReference type="NCBI Taxonomy" id="1051891"/>
    <lineage>
        <taxon>Eukaryota</taxon>
        <taxon>Fungi</taxon>
        <taxon>Dikarya</taxon>
        <taxon>Basidiomycota</taxon>
        <taxon>Agaricomycotina</taxon>
        <taxon>Agaricomycetes</taxon>
        <taxon>Cantharellales</taxon>
        <taxon>Tulasnellaceae</taxon>
        <taxon>Tulasnella</taxon>
    </lineage>
</organism>
<reference evidence="3" key="2">
    <citation type="submission" date="2015-01" db="EMBL/GenBank/DDBJ databases">
        <title>Evolutionary Origins and Diversification of the Mycorrhizal Mutualists.</title>
        <authorList>
            <consortium name="DOE Joint Genome Institute"/>
            <consortium name="Mycorrhizal Genomics Consortium"/>
            <person name="Kohler A."/>
            <person name="Kuo A."/>
            <person name="Nagy L.G."/>
            <person name="Floudas D."/>
            <person name="Copeland A."/>
            <person name="Barry K.W."/>
            <person name="Cichocki N."/>
            <person name="Veneault-Fourrey C."/>
            <person name="LaButti K."/>
            <person name="Lindquist E.A."/>
            <person name="Lipzen A."/>
            <person name="Lundell T."/>
            <person name="Morin E."/>
            <person name="Murat C."/>
            <person name="Riley R."/>
            <person name="Ohm R."/>
            <person name="Sun H."/>
            <person name="Tunlid A."/>
            <person name="Henrissat B."/>
            <person name="Grigoriev I.V."/>
            <person name="Hibbett D.S."/>
            <person name="Martin F."/>
        </authorList>
    </citation>
    <scope>NUCLEOTIDE SEQUENCE [LARGE SCALE GENOMIC DNA]</scope>
    <source>
        <strain evidence="3">MUT 4182</strain>
    </source>
</reference>
<dbReference type="PANTHER" id="PTHR32428">
    <property type="entry name" value="TARGET OF RAPAMYCIN COMPLEX 2 SUBUNIT BIT61-RELATED"/>
    <property type="match status" value="1"/>
</dbReference>
<sequence length="512" mass="55734">MSSNPSASMIQIPSSSASAIRASPQKSQIRTYDSKLISREMDRLAMQTSTPPLHPSHSHSHSHTGLGAAVGIHGGHGMTPTGSVSTLTLVPALSTHSGTSPLTASSSATLITDDPWAALHLHVLPLFNGEPLRMPIEDLNAFVKKHLVAVVSKAPSRAISTLENDLVDLISTGMITLNAKLSGKKDEELLNRVVEIWGFFWTQLLPYIEGVFLPLQIDQLLVNLSRTPRVVRPTSPVDSTDRDSSPPHQSTLTSAPIDVRTLTLRSFRDAIILPVFERLHVLIASAQTKEKDAMNEYNQPRFQQMLLVLTSIQTPSVSLSMNEAPLSPGEHAIAQLLRAVRNPSSSVFPLNQYPNGNNRRRTMGPSSFSGGAPRDRRGRIARKDDTVYGDSAARMLGITSAGVDPDETPTVGGLGTTTGPEELQRMQRMRVEREFLESLKSPDLDGDSGKQNLIGNTAVGQQSQPNGNSQQQYASVQVDDYDSADDRSEEEDFGTEIQRPEGYPAEWESGQR</sequence>
<feature type="compositionally biased region" description="Low complexity" evidence="1">
    <location>
        <begin position="460"/>
        <end position="472"/>
    </location>
</feature>
<evidence type="ECO:0000313" key="3">
    <source>
        <dbReference type="Proteomes" id="UP000054248"/>
    </source>
</evidence>
<keyword evidence="3" id="KW-1185">Reference proteome</keyword>
<dbReference type="GO" id="GO:0031932">
    <property type="term" value="C:TORC2 complex"/>
    <property type="evidence" value="ECO:0007669"/>
    <property type="project" value="TreeGrafter"/>
</dbReference>
<dbReference type="Pfam" id="PF08539">
    <property type="entry name" value="HbrB"/>
    <property type="match status" value="1"/>
</dbReference>
<accession>A0A0C3Q6R0</accession>
<proteinExistence type="predicted"/>
<protein>
    <recommendedName>
        <fullName evidence="4">HbrB-like protein</fullName>
    </recommendedName>
</protein>
<dbReference type="GO" id="GO:0038203">
    <property type="term" value="P:TORC2 signaling"/>
    <property type="evidence" value="ECO:0007669"/>
    <property type="project" value="TreeGrafter"/>
</dbReference>
<feature type="region of interest" description="Disordered" evidence="1">
    <location>
        <begin position="350"/>
        <end position="385"/>
    </location>
</feature>
<feature type="compositionally biased region" description="Polar residues" evidence="1">
    <location>
        <begin position="449"/>
        <end position="459"/>
    </location>
</feature>
<dbReference type="PANTHER" id="PTHR32428:SF2">
    <property type="entry name" value="TARGET OF RAPAMYCIN COMPLEX 2 SUBUNIT BIT61-RELATED"/>
    <property type="match status" value="1"/>
</dbReference>
<dbReference type="STRING" id="1051891.A0A0C3Q6R0"/>
<dbReference type="HOGENOM" id="CLU_016137_1_0_1"/>
<feature type="region of interest" description="Disordered" evidence="1">
    <location>
        <begin position="400"/>
        <end position="422"/>
    </location>
</feature>
<feature type="region of interest" description="Disordered" evidence="1">
    <location>
        <begin position="438"/>
        <end position="512"/>
    </location>
</feature>